<feature type="region of interest" description="Disordered" evidence="1">
    <location>
        <begin position="463"/>
        <end position="513"/>
    </location>
</feature>
<feature type="compositionally biased region" description="Basic and acidic residues" evidence="1">
    <location>
        <begin position="737"/>
        <end position="746"/>
    </location>
</feature>
<feature type="region of interest" description="Disordered" evidence="1">
    <location>
        <begin position="419"/>
        <end position="438"/>
    </location>
</feature>
<feature type="compositionally biased region" description="Polar residues" evidence="1">
    <location>
        <begin position="722"/>
        <end position="736"/>
    </location>
</feature>
<keyword evidence="3" id="KW-1185">Reference proteome</keyword>
<evidence type="ECO:0000313" key="2">
    <source>
        <dbReference type="EMBL" id="CAJ0950475.1"/>
    </source>
</evidence>
<comment type="caution">
    <text evidence="2">The sequence shown here is derived from an EMBL/GenBank/DDBJ whole genome shotgun (WGS) entry which is preliminary data.</text>
</comment>
<accession>A0ABN9LTN8</accession>
<evidence type="ECO:0000256" key="1">
    <source>
        <dbReference type="SAM" id="MobiDB-lite"/>
    </source>
</evidence>
<name>A0ABN9LTN8_9NEOB</name>
<dbReference type="InterPro" id="IPR049885">
    <property type="entry name" value="MTCL1-3"/>
</dbReference>
<feature type="region of interest" description="Disordered" evidence="1">
    <location>
        <begin position="1"/>
        <end position="75"/>
    </location>
</feature>
<reference evidence="2" key="1">
    <citation type="submission" date="2023-07" db="EMBL/GenBank/DDBJ databases">
        <authorList>
            <person name="Stuckert A."/>
        </authorList>
    </citation>
    <scope>NUCLEOTIDE SEQUENCE</scope>
</reference>
<protein>
    <submittedName>
        <fullName evidence="2">Uncharacterized protein</fullName>
    </submittedName>
</protein>
<feature type="compositionally biased region" description="Basic and acidic residues" evidence="1">
    <location>
        <begin position="114"/>
        <end position="130"/>
    </location>
</feature>
<feature type="region of interest" description="Disordered" evidence="1">
    <location>
        <begin position="110"/>
        <end position="130"/>
    </location>
</feature>
<organism evidence="2 3">
    <name type="scientific">Ranitomeya imitator</name>
    <name type="common">mimic poison frog</name>
    <dbReference type="NCBI Taxonomy" id="111125"/>
    <lineage>
        <taxon>Eukaryota</taxon>
        <taxon>Metazoa</taxon>
        <taxon>Chordata</taxon>
        <taxon>Craniata</taxon>
        <taxon>Vertebrata</taxon>
        <taxon>Euteleostomi</taxon>
        <taxon>Amphibia</taxon>
        <taxon>Batrachia</taxon>
        <taxon>Anura</taxon>
        <taxon>Neobatrachia</taxon>
        <taxon>Hyloidea</taxon>
        <taxon>Dendrobatidae</taxon>
        <taxon>Dendrobatinae</taxon>
        <taxon>Ranitomeya</taxon>
    </lineage>
</organism>
<feature type="region of interest" description="Disordered" evidence="1">
    <location>
        <begin position="703"/>
        <end position="746"/>
    </location>
</feature>
<dbReference type="PANTHER" id="PTHR15742:SF3">
    <property type="entry name" value="MICROTUBULE CROSS-LINKING FACTOR 1"/>
    <property type="match status" value="1"/>
</dbReference>
<gene>
    <name evidence="2" type="ORF">RIMI_LOCUS13041512</name>
</gene>
<sequence length="746" mass="82319">MREGLHVTVNAMETAAAPQHQNRGGSALQKESSPRKTDPFLGDESDGAVAQYLSTATLPRSQAHAARSFSDSDEMPFEEQFVPKLRGTDRCSGSENLFLDALSLDSADEADLPQPRKLERDKFSAEEDLQKGGLQRVMSVSSMSEFHRLMDSSPFLPDKNLDLSGDKDELTPPLSPDDLKYIEEFNKNWDYNSVGQGDKVMRAGGERAGNRKVESKSPSETFQSSSWFLTTSVTMTTNTMTSPEHCLKQSPRSHSVAERMGVRVFHSPPLVRRFDKSVINGNEEMKPIEPDLLFSTPKVNGNVSEGKNGTTEVFGRWPCDRNNQHKDFLESGLHPMDRPVCTTVSFASSLHSIELSRNMSDDMKEVANSVRNAIRTNPVESQFRDIACQTNGLKNAGTQTNKTISVGLQTEALRSITSSPHKCLTPRGGCTPISSPSRNLRNRQVAPAIEKVQAKFERSCCSPKYGSPKLQKKPLTKADQPANRVTSGTPQRGFSESAWARSTTTRESPVHTTINDGLSSLFNIIDHSPIICDHLQKTSRPSSRSRSAEARPECGTMSEVCIDGRGRSPSPIRITIDLQRDQYTDVSYSRQDLSAPPGFSLTENAARILSKKLFEDQPPDSPTRGYTANTAAELLKIEQASIELAREKYSYMLRLSAYIVNSCAPIQVYGCMQDIGLHSDVIQVKSDIGRLELPCAALAPSLEPSFSRPERPANRRLPSRWASHSPTASRAPSSSNLHEEQGTQEP</sequence>
<feature type="compositionally biased region" description="Polar residues" evidence="1">
    <location>
        <begin position="483"/>
        <end position="513"/>
    </location>
</feature>
<dbReference type="PANTHER" id="PTHR15742">
    <property type="entry name" value="GIRDIN"/>
    <property type="match status" value="1"/>
</dbReference>
<dbReference type="Proteomes" id="UP001176940">
    <property type="component" value="Unassembled WGS sequence"/>
</dbReference>
<evidence type="ECO:0000313" key="3">
    <source>
        <dbReference type="Proteomes" id="UP001176940"/>
    </source>
</evidence>
<proteinExistence type="predicted"/>
<dbReference type="EMBL" id="CAUEEQ010031766">
    <property type="protein sequence ID" value="CAJ0950475.1"/>
    <property type="molecule type" value="Genomic_DNA"/>
</dbReference>